<keyword evidence="2" id="KW-0456">Lyase</keyword>
<dbReference type="EMBL" id="RKRA01000001">
    <property type="protein sequence ID" value="RPF26743.1"/>
    <property type="molecule type" value="Genomic_DNA"/>
</dbReference>
<dbReference type="PANTHER" id="PTHR35908:SF1">
    <property type="entry name" value="CONSERVED PROTEIN"/>
    <property type="match status" value="1"/>
</dbReference>
<gene>
    <name evidence="2" type="ORF">EDD32_1193</name>
</gene>
<name>A0A3N4Z2K0_9MICO</name>
<dbReference type="Gene3D" id="3.10.180.10">
    <property type="entry name" value="2,3-Dihydroxybiphenyl 1,2-Dioxygenase, domain 1"/>
    <property type="match status" value="1"/>
</dbReference>
<dbReference type="SUPFAM" id="SSF54593">
    <property type="entry name" value="Glyoxalase/Bleomycin resistance protein/Dihydroxybiphenyl dioxygenase"/>
    <property type="match status" value="1"/>
</dbReference>
<protein>
    <submittedName>
        <fullName evidence="2">Putative enzyme related to lactoylglutathione lyase</fullName>
    </submittedName>
</protein>
<dbReference type="Pfam" id="PF18029">
    <property type="entry name" value="Glyoxalase_6"/>
    <property type="match status" value="1"/>
</dbReference>
<dbReference type="InterPro" id="IPR041581">
    <property type="entry name" value="Glyoxalase_6"/>
</dbReference>
<dbReference type="RefSeq" id="WP_123915770.1">
    <property type="nucleotide sequence ID" value="NZ_RKRA01000001.1"/>
</dbReference>
<evidence type="ECO:0000259" key="1">
    <source>
        <dbReference type="PROSITE" id="PS51819"/>
    </source>
</evidence>
<evidence type="ECO:0000313" key="2">
    <source>
        <dbReference type="EMBL" id="RPF26743.1"/>
    </source>
</evidence>
<dbReference type="OrthoDB" id="5524593at2"/>
<dbReference type="GO" id="GO:0016829">
    <property type="term" value="F:lyase activity"/>
    <property type="evidence" value="ECO:0007669"/>
    <property type="project" value="UniProtKB-KW"/>
</dbReference>
<comment type="caution">
    <text evidence="2">The sequence shown here is derived from an EMBL/GenBank/DDBJ whole genome shotgun (WGS) entry which is preliminary data.</text>
</comment>
<keyword evidence="3" id="KW-1185">Reference proteome</keyword>
<reference evidence="2 3" key="1">
    <citation type="submission" date="2018-11" db="EMBL/GenBank/DDBJ databases">
        <title>Sequencing the genomes of 1000 actinobacteria strains.</title>
        <authorList>
            <person name="Klenk H.-P."/>
        </authorList>
    </citation>
    <scope>NUCLEOTIDE SEQUENCE [LARGE SCALE GENOMIC DNA]</scope>
    <source>
        <strain evidence="2 3">DSM 14418</strain>
    </source>
</reference>
<sequence length="116" mass="12217">MSLTVQSVTFDAEDAAELARFWAAALGLSVADGASADFAQATGPGGRYLFIAVPEPKSAKNRVHLDLEADDREAEVTRLLSLGAARLGDLDEDGARWTVLADVQGNEFCVVQAHAG</sequence>
<dbReference type="PROSITE" id="PS51819">
    <property type="entry name" value="VOC"/>
    <property type="match status" value="1"/>
</dbReference>
<evidence type="ECO:0000313" key="3">
    <source>
        <dbReference type="Proteomes" id="UP000280726"/>
    </source>
</evidence>
<dbReference type="InterPro" id="IPR037523">
    <property type="entry name" value="VOC_core"/>
</dbReference>
<dbReference type="Proteomes" id="UP000280726">
    <property type="component" value="Unassembled WGS sequence"/>
</dbReference>
<dbReference type="CDD" id="cd06587">
    <property type="entry name" value="VOC"/>
    <property type="match status" value="1"/>
</dbReference>
<dbReference type="InterPro" id="IPR029068">
    <property type="entry name" value="Glyas_Bleomycin-R_OHBP_Dase"/>
</dbReference>
<dbReference type="PANTHER" id="PTHR35908">
    <property type="entry name" value="HYPOTHETICAL FUSION PROTEIN"/>
    <property type="match status" value="1"/>
</dbReference>
<dbReference type="AlphaFoldDB" id="A0A3N4Z2K0"/>
<accession>A0A3N4Z2K0</accession>
<feature type="domain" description="VOC" evidence="1">
    <location>
        <begin position="4"/>
        <end position="113"/>
    </location>
</feature>
<organism evidence="2 3">
    <name type="scientific">Georgenia muralis</name>
    <dbReference type="NCBI Taxonomy" id="154117"/>
    <lineage>
        <taxon>Bacteria</taxon>
        <taxon>Bacillati</taxon>
        <taxon>Actinomycetota</taxon>
        <taxon>Actinomycetes</taxon>
        <taxon>Micrococcales</taxon>
        <taxon>Bogoriellaceae</taxon>
        <taxon>Georgenia</taxon>
    </lineage>
</organism>
<proteinExistence type="predicted"/>